<sequence length="1154" mass="129859">MNAPPTETGQQERSTAVKRVDSLLEQLQLTIHCLDESVPTATENDILHLTLTHSLNQLPSHSQPIKLSEHLQLILNSLFPEGQRAYQNIKRGPHGIQSLTSYLQAIRKHHVWEESFDQQLLEPHLRKILGLVVERCTRPQTENQRGPVPIENTSNLPDAPLDQPLAQQQISIAVTDPNPLDYLIEQLENQDTHQSSPPPLASAGKKRNSATVAHKLQVIDHHNKTKSTQKQTAKRFGLTQSQLSRWLKEEEELRDYLLDKGSSSKRQRTGDFPQIEDTLLRYFIEAKSRHDLPTDEILKERTKSFMKIYQISENLLKVSNGWLLRFKARNNIKSYQIPPPPPLDLELDSRLDSIRDKLKKLTDSYALKDIYTLGEVELFCNLGALTGSLDVNPSERLRLTYLLCTNADGSDKRTPLVIGRSLESETFQAPLGEKPYWYRYSTRGRISSPIFSEWIRKFDREMQRLGRKAILMIDNARGHLCELESIASTVLIPLPGPTLRFVQPLLAGIIRTFKSNYRRNLLEIYTEISHQEASQALAQKPNEQRLALQCAHSAWDQITPTTIRNCFNHTDITSARLDDGFTTALNQNPASNHSSQFASDLDMEKSLMATQSALIQLQRDLQIPESSQLSIEDFLELESHLDLQYPPCPALTEDRQMLTDEELVQESKFLASQLLEESRYRKLEDNHESPGSGEGVPVLDPSPSSSNNPTTATKEPSKPSTKRAIKPRPKRKPSAKPGSSPTNAETVDGQTPPEYANTTLPAVDESVVDRQRPVGHTQHSPSAPIPVPPLVPLSVQEMVRLLDRLEFSLPFYLLPSPHPSSSSVSPPYQSNSSTLTSLQGAQNSFGLFERQHLDGLLGIGLSHLQAHHQTQNLDHLQNLNQSQLQGQNQENQHQNQQSSLLNHQLPNPTQANSASDHQRLVNENNVTEGGRGGGDPRTDLMEETSNNNNRLFDLDSSILLDHLESTLNQSSFPVNSLARLGPHSHLNLHPDLNPNPDVNQDRNLNLEQNLDLQQNLDQSFDQNEGRNQNENFSQNRNSNLSSTIDKSLNQNNHQTLHQNDNQNLNRVANLNPNSIPNSNEKSHPNANSSDEELQSNENCNEGLESTIPTEKQIPDSNSNLNPKNQTIDLELQLTFIRNLRAHLCGLMTRSNVSS</sequence>
<dbReference type="Gene3D" id="1.10.10.60">
    <property type="entry name" value="Homeodomain-like"/>
    <property type="match status" value="2"/>
</dbReference>
<dbReference type="AlphaFoldDB" id="A0A5B0N0K9"/>
<evidence type="ECO:0000256" key="1">
    <source>
        <dbReference type="ARBA" id="ARBA00004123"/>
    </source>
</evidence>
<protein>
    <recommendedName>
        <fullName evidence="5">HTH CENPB-type domain-containing protein</fullName>
    </recommendedName>
</protein>
<dbReference type="InterPro" id="IPR050863">
    <property type="entry name" value="CenT-Element_Derived"/>
</dbReference>
<evidence type="ECO:0000313" key="6">
    <source>
        <dbReference type="EMBL" id="KAA1082093.1"/>
    </source>
</evidence>
<dbReference type="InterPro" id="IPR006600">
    <property type="entry name" value="HTH_CenpB_DNA-bd_dom"/>
</dbReference>
<dbReference type="PANTHER" id="PTHR19303:SF73">
    <property type="entry name" value="PROTEIN PDC2"/>
    <property type="match status" value="1"/>
</dbReference>
<evidence type="ECO:0000256" key="3">
    <source>
        <dbReference type="ARBA" id="ARBA00023242"/>
    </source>
</evidence>
<dbReference type="Proteomes" id="UP000325313">
    <property type="component" value="Unassembled WGS sequence"/>
</dbReference>
<dbReference type="SUPFAM" id="SSF46689">
    <property type="entry name" value="Homeodomain-like"/>
    <property type="match status" value="2"/>
</dbReference>
<feature type="compositionally biased region" description="Low complexity" evidence="4">
    <location>
        <begin position="884"/>
        <end position="905"/>
    </location>
</feature>
<feature type="compositionally biased region" description="Low complexity" evidence="4">
    <location>
        <begin position="1048"/>
        <end position="1065"/>
    </location>
</feature>
<dbReference type="SMART" id="SM00674">
    <property type="entry name" value="CENPB"/>
    <property type="match status" value="1"/>
</dbReference>
<feature type="region of interest" description="Disordered" evidence="4">
    <location>
        <begin position="189"/>
        <end position="209"/>
    </location>
</feature>
<feature type="compositionally biased region" description="Polar residues" evidence="4">
    <location>
        <begin position="1066"/>
        <end position="1088"/>
    </location>
</feature>
<dbReference type="InterPro" id="IPR004875">
    <property type="entry name" value="DDE_SF_endonuclease_dom"/>
</dbReference>
<evidence type="ECO:0000256" key="4">
    <source>
        <dbReference type="SAM" id="MobiDB-lite"/>
    </source>
</evidence>
<feature type="region of interest" description="Disordered" evidence="4">
    <location>
        <begin position="817"/>
        <end position="836"/>
    </location>
</feature>
<dbReference type="GO" id="GO:0005634">
    <property type="term" value="C:nucleus"/>
    <property type="evidence" value="ECO:0007669"/>
    <property type="project" value="UniProtKB-SubCell"/>
</dbReference>
<feature type="compositionally biased region" description="Polar residues" evidence="4">
    <location>
        <begin position="1025"/>
        <end position="1047"/>
    </location>
</feature>
<evidence type="ECO:0000256" key="2">
    <source>
        <dbReference type="ARBA" id="ARBA00023125"/>
    </source>
</evidence>
<keyword evidence="2" id="KW-0238">DNA-binding</keyword>
<feature type="compositionally biased region" description="Polar residues" evidence="4">
    <location>
        <begin position="906"/>
        <end position="927"/>
    </location>
</feature>
<dbReference type="Pfam" id="PF03184">
    <property type="entry name" value="DDE_1"/>
    <property type="match status" value="1"/>
</dbReference>
<feature type="region of interest" description="Disordered" evidence="4">
    <location>
        <begin position="1021"/>
        <end position="1102"/>
    </location>
</feature>
<feature type="region of interest" description="Disordered" evidence="4">
    <location>
        <begin position="682"/>
        <end position="757"/>
    </location>
</feature>
<keyword evidence="3" id="KW-0539">Nucleus</keyword>
<feature type="compositionally biased region" description="Basic residues" evidence="4">
    <location>
        <begin position="720"/>
        <end position="734"/>
    </location>
</feature>
<dbReference type="InterPro" id="IPR007889">
    <property type="entry name" value="HTH_Psq"/>
</dbReference>
<feature type="compositionally biased region" description="Low complexity" evidence="4">
    <location>
        <begin position="817"/>
        <end position="833"/>
    </location>
</feature>
<comment type="subcellular location">
    <subcellularLocation>
        <location evidence="1">Nucleus</location>
    </subcellularLocation>
</comment>
<name>A0A5B0N0K9_PUCGR</name>
<dbReference type="PANTHER" id="PTHR19303">
    <property type="entry name" value="TRANSPOSON"/>
    <property type="match status" value="1"/>
</dbReference>
<gene>
    <name evidence="6" type="ORF">PGTUg99_050255</name>
</gene>
<organism evidence="6 7">
    <name type="scientific">Puccinia graminis f. sp. tritici</name>
    <dbReference type="NCBI Taxonomy" id="56615"/>
    <lineage>
        <taxon>Eukaryota</taxon>
        <taxon>Fungi</taxon>
        <taxon>Dikarya</taxon>
        <taxon>Basidiomycota</taxon>
        <taxon>Pucciniomycotina</taxon>
        <taxon>Pucciniomycetes</taxon>
        <taxon>Pucciniales</taxon>
        <taxon>Pucciniaceae</taxon>
        <taxon>Puccinia</taxon>
    </lineage>
</organism>
<dbReference type="InterPro" id="IPR009057">
    <property type="entry name" value="Homeodomain-like_sf"/>
</dbReference>
<evidence type="ECO:0000259" key="5">
    <source>
        <dbReference type="PROSITE" id="PS51253"/>
    </source>
</evidence>
<evidence type="ECO:0000313" key="7">
    <source>
        <dbReference type="Proteomes" id="UP000325313"/>
    </source>
</evidence>
<feature type="region of interest" description="Disordered" evidence="4">
    <location>
        <begin position="140"/>
        <end position="161"/>
    </location>
</feature>
<accession>A0A5B0N0K9</accession>
<reference evidence="6 7" key="1">
    <citation type="submission" date="2019-05" db="EMBL/GenBank/DDBJ databases">
        <title>Emergence of the Ug99 lineage of the wheat stem rust pathogen through somatic hybridization.</title>
        <authorList>
            <person name="Li F."/>
            <person name="Upadhyaya N.M."/>
            <person name="Sperschneider J."/>
            <person name="Matny O."/>
            <person name="Nguyen-Phuc H."/>
            <person name="Mago R."/>
            <person name="Raley C."/>
            <person name="Miller M.E."/>
            <person name="Silverstein K.A.T."/>
            <person name="Henningsen E."/>
            <person name="Hirsch C.D."/>
            <person name="Visser B."/>
            <person name="Pretorius Z.A."/>
            <person name="Steffenson B.J."/>
            <person name="Schwessinger B."/>
            <person name="Dodds P.N."/>
            <person name="Figueroa M."/>
        </authorList>
    </citation>
    <scope>NUCLEOTIDE SEQUENCE [LARGE SCALE GENOMIC DNA]</scope>
    <source>
        <strain evidence="6 7">Ug99</strain>
    </source>
</reference>
<proteinExistence type="predicted"/>
<dbReference type="PROSITE" id="PS51253">
    <property type="entry name" value="HTH_CENPB"/>
    <property type="match status" value="1"/>
</dbReference>
<dbReference type="Pfam" id="PF03221">
    <property type="entry name" value="HTH_Tnp_Tc5"/>
    <property type="match status" value="1"/>
</dbReference>
<dbReference type="GO" id="GO:0003677">
    <property type="term" value="F:DNA binding"/>
    <property type="evidence" value="ECO:0007669"/>
    <property type="project" value="UniProtKB-KW"/>
</dbReference>
<dbReference type="EMBL" id="VDEP01000439">
    <property type="protein sequence ID" value="KAA1082093.1"/>
    <property type="molecule type" value="Genomic_DNA"/>
</dbReference>
<feature type="region of interest" description="Disordered" evidence="4">
    <location>
        <begin position="884"/>
        <end position="948"/>
    </location>
</feature>
<comment type="caution">
    <text evidence="6">The sequence shown here is derived from an EMBL/GenBank/DDBJ whole genome shotgun (WGS) entry which is preliminary data.</text>
</comment>
<feature type="domain" description="HTH CENPB-type" evidence="5">
    <location>
        <begin position="263"/>
        <end position="336"/>
    </location>
</feature>
<dbReference type="Pfam" id="PF04218">
    <property type="entry name" value="CENP-B_N"/>
    <property type="match status" value="1"/>
</dbReference>